<dbReference type="Pfam" id="PF02518">
    <property type="entry name" value="HATPase_c"/>
    <property type="match status" value="1"/>
</dbReference>
<feature type="transmembrane region" description="Helical" evidence="15">
    <location>
        <begin position="166"/>
        <end position="192"/>
    </location>
</feature>
<dbReference type="PRINTS" id="PR00344">
    <property type="entry name" value="BCTRLSENSOR"/>
</dbReference>
<keyword evidence="4" id="KW-1003">Cell membrane</keyword>
<dbReference type="Pfam" id="PF00512">
    <property type="entry name" value="HisKA"/>
    <property type="match status" value="1"/>
</dbReference>
<keyword evidence="7 15" id="KW-0812">Transmembrane</keyword>
<dbReference type="PROSITE" id="PS50112">
    <property type="entry name" value="PAS"/>
    <property type="match status" value="1"/>
</dbReference>
<comment type="catalytic activity">
    <reaction evidence="1">
        <text>ATP + protein L-histidine = ADP + protein N-phospho-L-histidine.</text>
        <dbReference type="EC" id="2.7.13.3"/>
    </reaction>
</comment>
<evidence type="ECO:0000256" key="13">
    <source>
        <dbReference type="ARBA" id="ARBA00023136"/>
    </source>
</evidence>
<dbReference type="AlphaFoldDB" id="A0A354YY42"/>
<dbReference type="SMART" id="SM00388">
    <property type="entry name" value="HisKA"/>
    <property type="match status" value="1"/>
</dbReference>
<evidence type="ECO:0000256" key="9">
    <source>
        <dbReference type="ARBA" id="ARBA00022777"/>
    </source>
</evidence>
<dbReference type="SUPFAM" id="SSF158472">
    <property type="entry name" value="HAMP domain-like"/>
    <property type="match status" value="1"/>
</dbReference>
<keyword evidence="9 20" id="KW-0418">Kinase</keyword>
<evidence type="ECO:0000313" key="20">
    <source>
        <dbReference type="EMBL" id="HBK54129.1"/>
    </source>
</evidence>
<feature type="coiled-coil region" evidence="14">
    <location>
        <begin position="227"/>
        <end position="257"/>
    </location>
</feature>
<evidence type="ECO:0000256" key="2">
    <source>
        <dbReference type="ARBA" id="ARBA00004651"/>
    </source>
</evidence>
<dbReference type="Pfam" id="PF16736">
    <property type="entry name" value="sCache_like"/>
    <property type="match status" value="1"/>
</dbReference>
<feature type="domain" description="OTU" evidence="18">
    <location>
        <begin position="569"/>
        <end position="588"/>
    </location>
</feature>
<evidence type="ECO:0000256" key="14">
    <source>
        <dbReference type="SAM" id="Coils"/>
    </source>
</evidence>
<feature type="transmembrane region" description="Helical" evidence="15">
    <location>
        <begin position="12"/>
        <end position="32"/>
    </location>
</feature>
<evidence type="ECO:0000256" key="11">
    <source>
        <dbReference type="ARBA" id="ARBA00022989"/>
    </source>
</evidence>
<dbReference type="Proteomes" id="UP000263273">
    <property type="component" value="Unassembled WGS sequence"/>
</dbReference>
<dbReference type="GO" id="GO:0000155">
    <property type="term" value="F:phosphorelay sensor kinase activity"/>
    <property type="evidence" value="ECO:0007669"/>
    <property type="project" value="InterPro"/>
</dbReference>
<dbReference type="CDD" id="cd00130">
    <property type="entry name" value="PAS"/>
    <property type="match status" value="1"/>
</dbReference>
<dbReference type="Pfam" id="PF13426">
    <property type="entry name" value="PAS_9"/>
    <property type="match status" value="1"/>
</dbReference>
<name>A0A354YY42_9FIRM</name>
<dbReference type="NCBIfam" id="NF046044">
    <property type="entry name" value="PnpS"/>
    <property type="match status" value="1"/>
</dbReference>
<dbReference type="InterPro" id="IPR036097">
    <property type="entry name" value="HisK_dim/P_sf"/>
</dbReference>
<dbReference type="InterPro" id="IPR003661">
    <property type="entry name" value="HisK_dim/P_dom"/>
</dbReference>
<evidence type="ECO:0000259" key="16">
    <source>
        <dbReference type="PROSITE" id="PS50109"/>
    </source>
</evidence>
<dbReference type="InterPro" id="IPR035965">
    <property type="entry name" value="PAS-like_dom_sf"/>
</dbReference>
<dbReference type="FunFam" id="3.30.565.10:FF:000006">
    <property type="entry name" value="Sensor histidine kinase WalK"/>
    <property type="match status" value="1"/>
</dbReference>
<feature type="coiled-coil region" evidence="14">
    <location>
        <begin position="418"/>
        <end position="445"/>
    </location>
</feature>
<dbReference type="Gene3D" id="3.30.565.10">
    <property type="entry name" value="Histidine kinase-like ATPase, C-terminal domain"/>
    <property type="match status" value="1"/>
</dbReference>
<dbReference type="Gene3D" id="1.10.8.500">
    <property type="entry name" value="HAMP domain in histidine kinase"/>
    <property type="match status" value="1"/>
</dbReference>
<dbReference type="STRING" id="378794.GCA_001570625_01743"/>
<dbReference type="RefSeq" id="WP_061214214.1">
    <property type="nucleotide sequence ID" value="NZ_DCDX01000112.1"/>
</dbReference>
<organism evidence="20 21">
    <name type="scientific">Syntrophomonas wolfei</name>
    <dbReference type="NCBI Taxonomy" id="863"/>
    <lineage>
        <taxon>Bacteria</taxon>
        <taxon>Bacillati</taxon>
        <taxon>Bacillota</taxon>
        <taxon>Clostridia</taxon>
        <taxon>Eubacteriales</taxon>
        <taxon>Syntrophomonadaceae</taxon>
        <taxon>Syntrophomonas</taxon>
    </lineage>
</organism>
<dbReference type="InterPro" id="IPR003660">
    <property type="entry name" value="HAMP_dom"/>
</dbReference>
<dbReference type="Pfam" id="PF00672">
    <property type="entry name" value="HAMP"/>
    <property type="match status" value="1"/>
</dbReference>
<dbReference type="PANTHER" id="PTHR45453">
    <property type="entry name" value="PHOSPHATE REGULON SENSOR PROTEIN PHOR"/>
    <property type="match status" value="1"/>
</dbReference>
<evidence type="ECO:0000313" key="21">
    <source>
        <dbReference type="Proteomes" id="UP000263273"/>
    </source>
</evidence>
<dbReference type="PANTHER" id="PTHR45453:SF1">
    <property type="entry name" value="PHOSPHATE REGULON SENSOR PROTEIN PHOR"/>
    <property type="match status" value="1"/>
</dbReference>
<dbReference type="SMART" id="SM00387">
    <property type="entry name" value="HATPase_c"/>
    <property type="match status" value="1"/>
</dbReference>
<reference evidence="20 21" key="1">
    <citation type="journal article" date="2018" name="Nat. Biotechnol.">
        <title>A standardized bacterial taxonomy based on genome phylogeny substantially revises the tree of life.</title>
        <authorList>
            <person name="Parks D.H."/>
            <person name="Chuvochina M."/>
            <person name="Waite D.W."/>
            <person name="Rinke C."/>
            <person name="Skarshewski A."/>
            <person name="Chaumeil P.A."/>
            <person name="Hugenholtz P."/>
        </authorList>
    </citation>
    <scope>NUCLEOTIDE SEQUENCE [LARGE SCALE GENOMIC DNA]</scope>
    <source>
        <strain evidence="20">UBA10948</strain>
    </source>
</reference>
<keyword evidence="10" id="KW-0067">ATP-binding</keyword>
<dbReference type="CDD" id="cd00082">
    <property type="entry name" value="HisKA"/>
    <property type="match status" value="1"/>
</dbReference>
<evidence type="ECO:0000256" key="8">
    <source>
        <dbReference type="ARBA" id="ARBA00022741"/>
    </source>
</evidence>
<dbReference type="PROSITE" id="PS50885">
    <property type="entry name" value="HAMP"/>
    <property type="match status" value="1"/>
</dbReference>
<dbReference type="SUPFAM" id="SSF55874">
    <property type="entry name" value="ATPase domain of HSP90 chaperone/DNA topoisomerase II/histidine kinase"/>
    <property type="match status" value="1"/>
</dbReference>
<evidence type="ECO:0000256" key="7">
    <source>
        <dbReference type="ARBA" id="ARBA00022692"/>
    </source>
</evidence>
<protein>
    <recommendedName>
        <fullName evidence="3">histidine kinase</fullName>
        <ecNumber evidence="3">2.7.13.3</ecNumber>
    </recommendedName>
</protein>
<dbReference type="EMBL" id="DNZF01000205">
    <property type="protein sequence ID" value="HBK54129.1"/>
    <property type="molecule type" value="Genomic_DNA"/>
</dbReference>
<dbReference type="GO" id="GO:0016036">
    <property type="term" value="P:cellular response to phosphate starvation"/>
    <property type="evidence" value="ECO:0007669"/>
    <property type="project" value="TreeGrafter"/>
</dbReference>
<dbReference type="PROSITE" id="PS50109">
    <property type="entry name" value="HIS_KIN"/>
    <property type="match status" value="1"/>
</dbReference>
<proteinExistence type="predicted"/>
<feature type="domain" description="HAMP" evidence="19">
    <location>
        <begin position="190"/>
        <end position="242"/>
    </location>
</feature>
<dbReference type="GO" id="GO:0005886">
    <property type="term" value="C:plasma membrane"/>
    <property type="evidence" value="ECO:0007669"/>
    <property type="project" value="UniProtKB-SubCell"/>
</dbReference>
<gene>
    <name evidence="20" type="ORF">DDZ44_09355</name>
</gene>
<dbReference type="SMART" id="SM00091">
    <property type="entry name" value="PAS"/>
    <property type="match status" value="1"/>
</dbReference>
<dbReference type="GO" id="GO:0004721">
    <property type="term" value="F:phosphoprotein phosphatase activity"/>
    <property type="evidence" value="ECO:0007669"/>
    <property type="project" value="TreeGrafter"/>
</dbReference>
<dbReference type="FunFam" id="1.10.287.130:FF:000008">
    <property type="entry name" value="Two-component sensor histidine kinase"/>
    <property type="match status" value="1"/>
</dbReference>
<evidence type="ECO:0000259" key="19">
    <source>
        <dbReference type="PROSITE" id="PS50885"/>
    </source>
</evidence>
<dbReference type="InterPro" id="IPR003594">
    <property type="entry name" value="HATPase_dom"/>
</dbReference>
<dbReference type="InterPro" id="IPR004358">
    <property type="entry name" value="Sig_transdc_His_kin-like_C"/>
</dbReference>
<comment type="caution">
    <text evidence="20">The sequence shown here is derived from an EMBL/GenBank/DDBJ whole genome shotgun (WGS) entry which is preliminary data.</text>
</comment>
<dbReference type="CDD" id="cd06225">
    <property type="entry name" value="HAMP"/>
    <property type="match status" value="1"/>
</dbReference>
<dbReference type="EC" id="2.7.13.3" evidence="3"/>
<evidence type="ECO:0000256" key="10">
    <source>
        <dbReference type="ARBA" id="ARBA00022840"/>
    </source>
</evidence>
<keyword evidence="5" id="KW-0597">Phosphoprotein</keyword>
<dbReference type="Gene3D" id="1.10.287.130">
    <property type="match status" value="1"/>
</dbReference>
<dbReference type="Gene3D" id="3.30.450.20">
    <property type="entry name" value="PAS domain"/>
    <property type="match status" value="2"/>
</dbReference>
<dbReference type="SMART" id="SM00304">
    <property type="entry name" value="HAMP"/>
    <property type="match status" value="1"/>
</dbReference>
<keyword evidence="13 15" id="KW-0472">Membrane</keyword>
<sequence length="588" mass="66026">MPNSFRWKLTISYLLIIMLVLAVLGVFLSFSFKDFYLDNLKANLVYEGLLVAEMTRSYDGQEETGRFMQQIAELAGRDTDNRVTIVDQEGKVLGDSQFDPRQMEEHKNRPEIFRALKGETAVEMRYSETAAVQMLYVAVPFGNGEQKGVVRIAKALLEVESLYRQILHIILLVLVMTGILAFLLSLGIARWFSGPVAELTATVQDMARGNLKKRISFPARDELGLLAVAVNEMAENLEQNINQISAVNERLEALLANTVNGILMVDNKGIINYVNPVAINLLGFQDNVVGCRHLEVISNYYLLALIDQVREEGKTCSQEIILHKLGEKRVETTAIPLFIGVDAVAGGVLLVMNDISELKRLEAIRKDFVANVSHELKTPVASISGFAETLLNERELEEKRVREFSGIIYEEAQRLSRLIKRLLELSRLESQSEELRKEWMDLNQTIENAIGLMEKRKKNSQVKLCFDKPENPVIIKGNAESIVQVMLNLLENAINFSPDGEMVKISIEEEENSIRVKVADKGEGIPEKELPRVFERFYRVDKARSKKTGGTGLGLAIVKHLVENHGGQVGVESVPGKGSCFYFSLLRE</sequence>
<keyword evidence="6" id="KW-0808">Transferase</keyword>
<dbReference type="InterPro" id="IPR003323">
    <property type="entry name" value="OTU_dom"/>
</dbReference>
<evidence type="ECO:0000256" key="12">
    <source>
        <dbReference type="ARBA" id="ARBA00023012"/>
    </source>
</evidence>
<evidence type="ECO:0000256" key="4">
    <source>
        <dbReference type="ARBA" id="ARBA00022475"/>
    </source>
</evidence>
<keyword evidence="14" id="KW-0175">Coiled coil</keyword>
<evidence type="ECO:0000256" key="1">
    <source>
        <dbReference type="ARBA" id="ARBA00000085"/>
    </source>
</evidence>
<feature type="domain" description="PAS" evidence="17">
    <location>
        <begin position="247"/>
        <end position="285"/>
    </location>
</feature>
<dbReference type="PROSITE" id="PS50802">
    <property type="entry name" value="OTU"/>
    <property type="match status" value="1"/>
</dbReference>
<accession>A0A354YY42</accession>
<evidence type="ECO:0000256" key="6">
    <source>
        <dbReference type="ARBA" id="ARBA00022679"/>
    </source>
</evidence>
<evidence type="ECO:0000256" key="5">
    <source>
        <dbReference type="ARBA" id="ARBA00022553"/>
    </source>
</evidence>
<dbReference type="InterPro" id="IPR029151">
    <property type="entry name" value="Sensor-like_sf"/>
</dbReference>
<evidence type="ECO:0000259" key="18">
    <source>
        <dbReference type="PROSITE" id="PS50802"/>
    </source>
</evidence>
<comment type="subcellular location">
    <subcellularLocation>
        <location evidence="2">Cell membrane</location>
        <topology evidence="2">Multi-pass membrane protein</topology>
    </subcellularLocation>
</comment>
<dbReference type="InterPro" id="IPR050351">
    <property type="entry name" value="BphY/WalK/GraS-like"/>
</dbReference>
<evidence type="ECO:0000256" key="15">
    <source>
        <dbReference type="SAM" id="Phobius"/>
    </source>
</evidence>
<keyword evidence="8" id="KW-0547">Nucleotide-binding</keyword>
<dbReference type="GO" id="GO:0005524">
    <property type="term" value="F:ATP binding"/>
    <property type="evidence" value="ECO:0007669"/>
    <property type="project" value="UniProtKB-KW"/>
</dbReference>
<keyword evidence="12" id="KW-0902">Two-component regulatory system</keyword>
<dbReference type="SUPFAM" id="SSF103190">
    <property type="entry name" value="Sensory domain-like"/>
    <property type="match status" value="1"/>
</dbReference>
<feature type="domain" description="Histidine kinase" evidence="16">
    <location>
        <begin position="371"/>
        <end position="588"/>
    </location>
</feature>
<dbReference type="InterPro" id="IPR036890">
    <property type="entry name" value="HATPase_C_sf"/>
</dbReference>
<dbReference type="SUPFAM" id="SSF47384">
    <property type="entry name" value="Homodimeric domain of signal transducing histidine kinase"/>
    <property type="match status" value="1"/>
</dbReference>
<dbReference type="InterPro" id="IPR005467">
    <property type="entry name" value="His_kinase_dom"/>
</dbReference>
<evidence type="ECO:0000256" key="3">
    <source>
        <dbReference type="ARBA" id="ARBA00012438"/>
    </source>
</evidence>
<dbReference type="NCBIfam" id="TIGR00229">
    <property type="entry name" value="sensory_box"/>
    <property type="match status" value="1"/>
</dbReference>
<dbReference type="InterPro" id="IPR031967">
    <property type="entry name" value="PhoR_single_Cache-like_dom"/>
</dbReference>
<evidence type="ECO:0000259" key="17">
    <source>
        <dbReference type="PROSITE" id="PS50112"/>
    </source>
</evidence>
<dbReference type="InterPro" id="IPR000014">
    <property type="entry name" value="PAS"/>
</dbReference>
<keyword evidence="11 15" id="KW-1133">Transmembrane helix</keyword>
<dbReference type="CDD" id="cd00075">
    <property type="entry name" value="HATPase"/>
    <property type="match status" value="1"/>
</dbReference>
<dbReference type="SUPFAM" id="SSF55785">
    <property type="entry name" value="PYP-like sensor domain (PAS domain)"/>
    <property type="match status" value="1"/>
</dbReference>